<dbReference type="GO" id="GO:0003964">
    <property type="term" value="F:RNA-directed DNA polymerase activity"/>
    <property type="evidence" value="ECO:0007669"/>
    <property type="project" value="UniProtKB-KW"/>
</dbReference>
<dbReference type="AlphaFoldDB" id="A0A9Q3IY07"/>
<dbReference type="Proteomes" id="UP000765509">
    <property type="component" value="Unassembled WGS sequence"/>
</dbReference>
<evidence type="ECO:0000313" key="8">
    <source>
        <dbReference type="EMBL" id="MBW0551971.1"/>
    </source>
</evidence>
<dbReference type="PANTHER" id="PTHR37984:SF11">
    <property type="entry name" value="INTEGRASE CATALYTIC DOMAIN-CONTAINING PROTEIN"/>
    <property type="match status" value="1"/>
</dbReference>
<keyword evidence="1" id="KW-0808">Transferase</keyword>
<keyword evidence="2" id="KW-0548">Nucleotidyltransferase</keyword>
<evidence type="ECO:0000256" key="4">
    <source>
        <dbReference type="ARBA" id="ARBA00022759"/>
    </source>
</evidence>
<organism evidence="8 9">
    <name type="scientific">Austropuccinia psidii MF-1</name>
    <dbReference type="NCBI Taxonomy" id="1389203"/>
    <lineage>
        <taxon>Eukaryota</taxon>
        <taxon>Fungi</taxon>
        <taxon>Dikarya</taxon>
        <taxon>Basidiomycota</taxon>
        <taxon>Pucciniomycotina</taxon>
        <taxon>Pucciniomycetes</taxon>
        <taxon>Pucciniales</taxon>
        <taxon>Sphaerophragmiaceae</taxon>
        <taxon>Austropuccinia</taxon>
    </lineage>
</organism>
<dbReference type="Pfam" id="PF17917">
    <property type="entry name" value="RT_RNaseH"/>
    <property type="match status" value="1"/>
</dbReference>
<accession>A0A9Q3IY07</accession>
<dbReference type="PANTHER" id="PTHR37984">
    <property type="entry name" value="PROTEIN CBG26694"/>
    <property type="match status" value="1"/>
</dbReference>
<feature type="domain" description="Reverse transcriptase RNase H-like" evidence="7">
    <location>
        <begin position="98"/>
        <end position="198"/>
    </location>
</feature>
<dbReference type="EMBL" id="AVOT02057980">
    <property type="protein sequence ID" value="MBW0551971.1"/>
    <property type="molecule type" value="Genomic_DNA"/>
</dbReference>
<evidence type="ECO:0000256" key="6">
    <source>
        <dbReference type="ARBA" id="ARBA00022918"/>
    </source>
</evidence>
<name>A0A9Q3IY07_9BASI</name>
<reference evidence="8" key="1">
    <citation type="submission" date="2021-03" db="EMBL/GenBank/DDBJ databases">
        <title>Draft genome sequence of rust myrtle Austropuccinia psidii MF-1, a brazilian biotype.</title>
        <authorList>
            <person name="Quecine M.C."/>
            <person name="Pachon D.M.R."/>
            <person name="Bonatelli M.L."/>
            <person name="Correr F.H."/>
            <person name="Franceschini L.M."/>
            <person name="Leite T.F."/>
            <person name="Margarido G.R.A."/>
            <person name="Almeida C.A."/>
            <person name="Ferrarezi J.A."/>
            <person name="Labate C.A."/>
        </authorList>
    </citation>
    <scope>NUCLEOTIDE SEQUENCE</scope>
    <source>
        <strain evidence="8">MF-1</strain>
    </source>
</reference>
<keyword evidence="5" id="KW-0378">Hydrolase</keyword>
<dbReference type="SUPFAM" id="SSF56672">
    <property type="entry name" value="DNA/RNA polymerases"/>
    <property type="match status" value="1"/>
</dbReference>
<keyword evidence="3" id="KW-0540">Nuclease</keyword>
<keyword evidence="6" id="KW-0695">RNA-directed DNA polymerase</keyword>
<dbReference type="InterPro" id="IPR050951">
    <property type="entry name" value="Retrovirus_Pol_polyprotein"/>
</dbReference>
<keyword evidence="4" id="KW-0255">Endonuclease</keyword>
<comment type="caution">
    <text evidence="8">The sequence shown here is derived from an EMBL/GenBank/DDBJ whole genome shotgun (WGS) entry which is preliminary data.</text>
</comment>
<evidence type="ECO:0000313" key="9">
    <source>
        <dbReference type="Proteomes" id="UP000765509"/>
    </source>
</evidence>
<protein>
    <recommendedName>
        <fullName evidence="7">Reverse transcriptase RNase H-like domain-containing protein</fullName>
    </recommendedName>
</protein>
<keyword evidence="9" id="KW-1185">Reference proteome</keyword>
<evidence type="ECO:0000256" key="1">
    <source>
        <dbReference type="ARBA" id="ARBA00022679"/>
    </source>
</evidence>
<evidence type="ECO:0000256" key="5">
    <source>
        <dbReference type="ARBA" id="ARBA00022801"/>
    </source>
</evidence>
<dbReference type="InterPro" id="IPR041373">
    <property type="entry name" value="RT_RNaseH"/>
</dbReference>
<evidence type="ECO:0000256" key="2">
    <source>
        <dbReference type="ARBA" id="ARBA00022695"/>
    </source>
</evidence>
<dbReference type="InterPro" id="IPR043502">
    <property type="entry name" value="DNA/RNA_pol_sf"/>
</dbReference>
<dbReference type="GO" id="GO:0016787">
    <property type="term" value="F:hydrolase activity"/>
    <property type="evidence" value="ECO:0007669"/>
    <property type="project" value="UniProtKB-KW"/>
</dbReference>
<evidence type="ECO:0000256" key="3">
    <source>
        <dbReference type="ARBA" id="ARBA00022722"/>
    </source>
</evidence>
<dbReference type="GO" id="GO:0004519">
    <property type="term" value="F:endonuclease activity"/>
    <property type="evidence" value="ECO:0007669"/>
    <property type="project" value="UniProtKB-KW"/>
</dbReference>
<evidence type="ECO:0000259" key="7">
    <source>
        <dbReference type="Pfam" id="PF17917"/>
    </source>
</evidence>
<dbReference type="OrthoDB" id="5920460at2759"/>
<proteinExistence type="predicted"/>
<gene>
    <name evidence="8" type="ORF">O181_091686</name>
</gene>
<sequence>MKDNITRTRIGKTWTKNPMESRMTQNISREDKRPERPVLKCHKCGSTSHLANTCAKKPKINEVQVIEQKPAFPVNPRAREALENNIQELIQLGVLRNLYIDECGYGLEEALHQVQIIDDKTTEGPVCYISRKNKPTEARYGESQMEFLFLVWELEKLHYDIDGSAFEVITDCKEVKSLLNMKKPNRHMLRWKIAIQEYRGSMNIVHKVENIRKNAYGLSRWKLANTPDKPAYVPLEAEPQIPI</sequence>